<dbReference type="GO" id="GO:0016607">
    <property type="term" value="C:nuclear speck"/>
    <property type="evidence" value="ECO:0007669"/>
    <property type="project" value="TreeGrafter"/>
</dbReference>
<dbReference type="SUPFAM" id="SSF56204">
    <property type="entry name" value="Hect, E3 ligase catalytic domain"/>
    <property type="match status" value="1"/>
</dbReference>
<comment type="function">
    <text evidence="13">E3 ubiquitin-protein ligase involved in ubiquitin fusion degradation (UFD) pathway and regulation of DNA repair. Part of the ubiquitin fusion degradation (UFD) pathway, a process that mediates ubiquitination of protein at their N-terminus, regardless of the presence of lysine residues in target proteins.</text>
</comment>
<dbReference type="Proteomes" id="UP000314982">
    <property type="component" value="Unassembled WGS sequence"/>
</dbReference>
<dbReference type="STRING" id="62062.ENSHHUP00000048662"/>
<evidence type="ECO:0000259" key="18">
    <source>
        <dbReference type="PROSITE" id="PS50918"/>
    </source>
</evidence>
<dbReference type="SMART" id="SM00119">
    <property type="entry name" value="HECTc"/>
    <property type="match status" value="1"/>
</dbReference>
<feature type="active site" description="Glycyl thioester intermediate" evidence="12">
    <location>
        <position position="1724"/>
    </location>
</feature>
<dbReference type="InterPro" id="IPR000569">
    <property type="entry name" value="HECT_dom"/>
</dbReference>
<feature type="region of interest" description="Disordered" evidence="15">
    <location>
        <begin position="766"/>
        <end position="882"/>
    </location>
</feature>
<comment type="catalytic activity">
    <reaction evidence="1 13">
        <text>S-ubiquitinyl-[E2 ubiquitin-conjugating enzyme]-L-cysteine + [acceptor protein]-L-lysine = [E2 ubiquitin-conjugating enzyme]-L-cysteine + N(6)-ubiquitinyl-[acceptor protein]-L-lysine.</text>
        <dbReference type="EC" id="2.3.2.26"/>
    </reaction>
</comment>
<evidence type="ECO:0000256" key="10">
    <source>
        <dbReference type="ARBA" id="ARBA00023204"/>
    </source>
</evidence>
<feature type="compositionally biased region" description="Basic residues" evidence="15">
    <location>
        <begin position="799"/>
        <end position="812"/>
    </location>
</feature>
<keyword evidence="20" id="KW-1185">Reference proteome</keyword>
<dbReference type="Gene3D" id="1.25.10.10">
    <property type="entry name" value="Leucine-rich Repeat Variant"/>
    <property type="match status" value="1"/>
</dbReference>
<evidence type="ECO:0000256" key="2">
    <source>
        <dbReference type="ARBA" id="ARBA00004642"/>
    </source>
</evidence>
<dbReference type="PANTHER" id="PTHR45670:SF13">
    <property type="entry name" value="E3 UBIQUITIN-PROTEIN LIGASE TRIP12"/>
    <property type="match status" value="1"/>
</dbReference>
<name>A0A4W5NCN0_9TELE</name>
<dbReference type="InterPro" id="IPR045322">
    <property type="entry name" value="HECTD1/TRIP12-like"/>
</dbReference>
<evidence type="ECO:0000313" key="19">
    <source>
        <dbReference type="Ensembl" id="ENSHHUP00000048662.1"/>
    </source>
</evidence>
<accession>A0A4W5NCN0</accession>
<feature type="domain" description="WWE" evidence="18">
    <location>
        <begin position="521"/>
        <end position="597"/>
    </location>
</feature>
<dbReference type="Pfam" id="PF02825">
    <property type="entry name" value="WWE"/>
    <property type="match status" value="1"/>
</dbReference>
<feature type="compositionally biased region" description="Basic and acidic residues" evidence="15">
    <location>
        <begin position="815"/>
        <end position="824"/>
    </location>
</feature>
<feature type="region of interest" description="Disordered" evidence="15">
    <location>
        <begin position="592"/>
        <end position="613"/>
    </location>
</feature>
<evidence type="ECO:0000256" key="6">
    <source>
        <dbReference type="ARBA" id="ARBA00022679"/>
    </source>
</evidence>
<dbReference type="InterPro" id="IPR011989">
    <property type="entry name" value="ARM-like"/>
</dbReference>
<dbReference type="FunFam" id="3.30.2160.10:FF:000013">
    <property type="entry name" value="E3 ubiquitin-protein ligase TRIP12 isoform X1"/>
    <property type="match status" value="1"/>
</dbReference>
<dbReference type="Gene3D" id="3.90.1750.10">
    <property type="entry name" value="Hect, E3 ligase catalytic domains"/>
    <property type="match status" value="1"/>
</dbReference>
<keyword evidence="7" id="KW-0227">DNA damage</keyword>
<keyword evidence="11 13" id="KW-0539">Nucleus</keyword>
<dbReference type="UniPathway" id="UPA00143"/>
<keyword evidence="5" id="KW-0597">Phosphoprotein</keyword>
<dbReference type="InterPro" id="IPR016024">
    <property type="entry name" value="ARM-type_fold"/>
</dbReference>
<keyword evidence="9" id="KW-0007">Acetylation</keyword>
<reference evidence="19" key="2">
    <citation type="submission" date="2025-08" db="UniProtKB">
        <authorList>
            <consortium name="Ensembl"/>
        </authorList>
    </citation>
    <scope>IDENTIFICATION</scope>
</reference>
<dbReference type="GO" id="GO:0043161">
    <property type="term" value="P:proteasome-mediated ubiquitin-dependent protein catabolic process"/>
    <property type="evidence" value="ECO:0007669"/>
    <property type="project" value="TreeGrafter"/>
</dbReference>
<dbReference type="PROSITE" id="PS50237">
    <property type="entry name" value="HECT"/>
    <property type="match status" value="1"/>
</dbReference>
<dbReference type="InterPro" id="IPR018123">
    <property type="entry name" value="WWE-dom_subgr"/>
</dbReference>
<sequence length="1757" mass="195688">MTRVFNLSELMVGVLGVSDPVTGGVETREGSASDSDPLLNGENRLKVCRLNERHRLSIATAFPCRSHEKIVRLRGQNCPALFAAPSLTVPLCLFLPPCLCSRRGSGLGKRGAADARRQEKMADSDNNQDGANSSAARTDEAPQGASASSSVAGAVGMTTSGESESDDSEMGRLQALLEARGLPPHLFGPLGPRMSQLFHRTIGSGASSKAQQLLQGLQATGDESQQLQAAIEMCQLLVMGNEETLGGFPVKSVVPALITLLQMEHNFDIMNHASRALTYMMEALPRSSAVVVDAIPVFLEKLQVIQFIDVAEQALTALEMLSRRHSKAILQAGGLADCLLYLEFFSINAQRNALAIAANCCQSITPDEFHFVSDSLPLLTQRLTHQDKKSVESTCLCFARLVDNFQHEENLLQQVASRDLLTNIQQLLVVTPPVLSSGMFIMVVRMFSLMCSNCPCLAVQLMKQNIAETLRFLLCGAANGSCQEQIDLVPRSPQELYELTSLICELMPCLPREGIFAVDLMLKKGSAQATEGAIWQWRDDRGLWHPYNRIDSRIIETAHQNGEDEISLSTLGRVYTIDFNSMQQINEDTGTARGIQRKPNPLANPTTGGHQEVRREDARAQLMKEDPELAKCFIKTLFGVLYEVYSSSAGPAVRHKCLRAILRIIFFADAELLKDVLRNHAVSSHIASMLSSQDLKIVVGSLQMAEILMQKLPDVFSVFFRREGVMHQVKNLAESEAFLTSPPKACTSGTASLCTTTISTATTTAASNATPDLGSPSFQHSMDDSLDLSPQGRLSDVLKRKRLPKRGPRRPKYSPPRDDDKVDNQAKSPTTTQSPKSSFLASLNPKTWGKLGAQTNSTNSEPSRTAGVSGLARAPPKDSVSNNRDKIKAWIKEQACKFVARYFNTEKIDGSNPALNVLQRLCTATEQLSLQMDGGVECLVEICSIVSESDVSSFEIQHSGLVKQLLLYLTSSSDRDLVSRDVRLKRFLHVFYGCPIPGMEPAGRLEPSENGPLLSLVHKMNNCLSQMEQFPVKVHDFPSGNGNGSRGSQALKFFNTHQLKCQLQRHPDCTNVKQWKGGPVKIDPLALVQAIERYLVVRGYGRIREEDEDSDDDGSDDEIDESLAAQFLNSGSVRHRLQFYIGDHLLPYNMTVYQAVRQFSLQAEEERESTDDEANPLGRAGIWTKTHTIWFKPVRDDEDGTKDAVGGKRGRAQTAPTKTSPRNAKKQDELWHDGVCPSVASPLEMYLMSEPPESITFDDPSLDVNLLLRVLHSISSYWFYLYDNAVSKEIIPTSEFINSKLTAKANRQLQDPLVIMTGNIPTWLTELGKTCPFFFPFDTRQMLFYVTAFDRDRAMQRLLDTNPEINQSDSQDSRVAPRLDRKKRTINREELLKQAESVMQDLGSSRAMLEIQYENEVGTGLGPTLEFYALVSQELQRADLGLWRGEEVTLSNPKGSQEGTKYMFSSRGLFAVPFGRTTKPAHIAKIKMKFRFLGKPSIYSHDLVNIDPGVAKSIQHLEDIIRQKKRLEQDLSQTRETLQQALESLNMNGCSVEDLGLDFTLPGFPNIELKKGGKDVPVTIYNLEEYLRLVVYWTMNEGVSRQFESFREGFESVFPLHHLQYFYPEELDQLLCGSKSETWDVKTLMECCRPDHGYTHDSRAVRFLFDVLSSFDAEQQRLFLQFVTGSPRLPVGGFRSLNPPLTIVRKTFESTENPDDFLPSVMTCVNYLKLPDYSSIEIMRKKLLIAAREGQQSFHLS</sequence>
<evidence type="ECO:0000256" key="9">
    <source>
        <dbReference type="ARBA" id="ARBA00022990"/>
    </source>
</evidence>
<dbReference type="EC" id="2.3.2.26" evidence="13"/>
<dbReference type="FunFam" id="3.30.2410.10:FF:000005">
    <property type="entry name" value="E3 ubiquitin-protein ligase TRIP12 isoform X1"/>
    <property type="match status" value="1"/>
</dbReference>
<dbReference type="GO" id="GO:0006281">
    <property type="term" value="P:DNA repair"/>
    <property type="evidence" value="ECO:0007669"/>
    <property type="project" value="UniProtKB-KW"/>
</dbReference>
<dbReference type="FunFam" id="3.90.1750.10:FF:000006">
    <property type="entry name" value="E3 ubiquitin-protein ligase TRIP12 isoform X1"/>
    <property type="match status" value="1"/>
</dbReference>
<dbReference type="SMART" id="SM00678">
    <property type="entry name" value="WWE"/>
    <property type="match status" value="1"/>
</dbReference>
<dbReference type="PROSITE" id="PS50918">
    <property type="entry name" value="WWE"/>
    <property type="match status" value="1"/>
</dbReference>
<evidence type="ECO:0000256" key="11">
    <source>
        <dbReference type="ARBA" id="ARBA00023242"/>
    </source>
</evidence>
<dbReference type="GeneTree" id="ENSGT00940000156517"/>
<feature type="domain" description="HECT" evidence="17">
    <location>
        <begin position="1388"/>
        <end position="1757"/>
    </location>
</feature>
<feature type="compositionally biased region" description="Basic and acidic residues" evidence="15">
    <location>
        <begin position="111"/>
        <end position="123"/>
    </location>
</feature>
<dbReference type="CDD" id="cd00078">
    <property type="entry name" value="HECTc"/>
    <property type="match status" value="1"/>
</dbReference>
<dbReference type="InterPro" id="IPR057948">
    <property type="entry name" value="TPR_TRIP12_N"/>
</dbReference>
<evidence type="ECO:0000256" key="14">
    <source>
        <dbReference type="SAM" id="Coils"/>
    </source>
</evidence>
<reference evidence="19" key="3">
    <citation type="submission" date="2025-09" db="UniProtKB">
        <authorList>
            <consortium name="Ensembl"/>
        </authorList>
    </citation>
    <scope>IDENTIFICATION</scope>
</reference>
<keyword evidence="14" id="KW-0175">Coiled coil</keyword>
<evidence type="ECO:0000256" key="8">
    <source>
        <dbReference type="ARBA" id="ARBA00022786"/>
    </source>
</evidence>
<evidence type="ECO:0000256" key="13">
    <source>
        <dbReference type="RuleBase" id="RU369009"/>
    </source>
</evidence>
<feature type="chain" id="PRO_5021319704" description="E3 ubiquitin-protein ligase" evidence="16">
    <location>
        <begin position="17"/>
        <end position="1757"/>
    </location>
</feature>
<dbReference type="Gene3D" id="3.30.720.50">
    <property type="match status" value="1"/>
</dbReference>
<dbReference type="Pfam" id="PF00632">
    <property type="entry name" value="HECT"/>
    <property type="match status" value="1"/>
</dbReference>
<evidence type="ECO:0000256" key="16">
    <source>
        <dbReference type="SAM" id="SignalP"/>
    </source>
</evidence>
<dbReference type="InterPro" id="IPR037197">
    <property type="entry name" value="WWE_dom_sf"/>
</dbReference>
<feature type="signal peptide" evidence="16">
    <location>
        <begin position="1"/>
        <end position="16"/>
    </location>
</feature>
<feature type="region of interest" description="Disordered" evidence="15">
    <location>
        <begin position="104"/>
        <end position="169"/>
    </location>
</feature>
<dbReference type="SUPFAM" id="SSF117839">
    <property type="entry name" value="WWE domain"/>
    <property type="match status" value="1"/>
</dbReference>
<dbReference type="FunFam" id="3.30.720.50:FF:000001">
    <property type="entry name" value="E3 ubiquitin-protein ligase TRIP12 isoform X1"/>
    <property type="match status" value="1"/>
</dbReference>
<reference evidence="20" key="1">
    <citation type="submission" date="2018-06" db="EMBL/GenBank/DDBJ databases">
        <title>Genome assembly of Danube salmon.</title>
        <authorList>
            <person name="Macqueen D.J."/>
            <person name="Gundappa M.K."/>
        </authorList>
    </citation>
    <scope>NUCLEOTIDE SEQUENCE [LARGE SCALE GENOMIC DNA]</scope>
</reference>
<keyword evidence="6 13" id="KW-0808">Transferase</keyword>
<dbReference type="FunFam" id="1.25.10.10:FF:000018">
    <property type="entry name" value="E3 ubiquitin-protein ligase TRIP12 isoform X3"/>
    <property type="match status" value="1"/>
</dbReference>
<evidence type="ECO:0000259" key="17">
    <source>
        <dbReference type="PROSITE" id="PS50237"/>
    </source>
</evidence>
<feature type="region of interest" description="Disordered" evidence="15">
    <location>
        <begin position="1197"/>
        <end position="1228"/>
    </location>
</feature>
<feature type="compositionally biased region" description="Low complexity" evidence="15">
    <location>
        <begin position="144"/>
        <end position="162"/>
    </location>
</feature>
<evidence type="ECO:0000256" key="3">
    <source>
        <dbReference type="ARBA" id="ARBA00004906"/>
    </source>
</evidence>
<dbReference type="GO" id="GO:0061630">
    <property type="term" value="F:ubiquitin protein ligase activity"/>
    <property type="evidence" value="ECO:0007669"/>
    <property type="project" value="UniProtKB-UniRule"/>
</dbReference>
<organism evidence="19 20">
    <name type="scientific">Hucho hucho</name>
    <name type="common">huchen</name>
    <dbReference type="NCBI Taxonomy" id="62062"/>
    <lineage>
        <taxon>Eukaryota</taxon>
        <taxon>Metazoa</taxon>
        <taxon>Chordata</taxon>
        <taxon>Craniata</taxon>
        <taxon>Vertebrata</taxon>
        <taxon>Euteleostomi</taxon>
        <taxon>Actinopterygii</taxon>
        <taxon>Neopterygii</taxon>
        <taxon>Teleostei</taxon>
        <taxon>Protacanthopterygii</taxon>
        <taxon>Salmoniformes</taxon>
        <taxon>Salmonidae</taxon>
        <taxon>Salmoninae</taxon>
        <taxon>Hucho</taxon>
    </lineage>
</organism>
<feature type="compositionally biased region" description="Low complexity" evidence="15">
    <location>
        <begin position="827"/>
        <end position="838"/>
    </location>
</feature>
<dbReference type="Pfam" id="PF25579">
    <property type="entry name" value="TPR_TRIP12_N"/>
    <property type="match status" value="1"/>
</dbReference>
<evidence type="ECO:0000256" key="7">
    <source>
        <dbReference type="ARBA" id="ARBA00022763"/>
    </source>
</evidence>
<evidence type="ECO:0000256" key="5">
    <source>
        <dbReference type="ARBA" id="ARBA00022553"/>
    </source>
</evidence>
<evidence type="ECO:0000256" key="15">
    <source>
        <dbReference type="SAM" id="MobiDB-lite"/>
    </source>
</evidence>
<comment type="subcellular location">
    <subcellularLocation>
        <location evidence="2 13">Nucleus</location>
        <location evidence="2 13">Nucleoplasm</location>
    </subcellularLocation>
</comment>
<dbReference type="SUPFAM" id="SSF48371">
    <property type="entry name" value="ARM repeat"/>
    <property type="match status" value="1"/>
</dbReference>
<comment type="similarity">
    <text evidence="4 13">Belongs to the UPL family. K-HECT subfamily.</text>
</comment>
<dbReference type="Gene3D" id="3.30.2160.10">
    <property type="entry name" value="Hect, E3 ligase catalytic domain"/>
    <property type="match status" value="1"/>
</dbReference>
<keyword evidence="10" id="KW-0234">DNA repair</keyword>
<feature type="coiled-coil region" evidence="14">
    <location>
        <begin position="1510"/>
        <end position="1548"/>
    </location>
</feature>
<dbReference type="GO" id="GO:0008270">
    <property type="term" value="F:zinc ion binding"/>
    <property type="evidence" value="ECO:0007669"/>
    <property type="project" value="InterPro"/>
</dbReference>
<keyword evidence="16" id="KW-0732">Signal</keyword>
<dbReference type="InterPro" id="IPR004170">
    <property type="entry name" value="WWE_dom"/>
</dbReference>
<evidence type="ECO:0000256" key="4">
    <source>
        <dbReference type="ARBA" id="ARBA00006331"/>
    </source>
</evidence>
<feature type="compositionally biased region" description="Polar residues" evidence="15">
    <location>
        <begin position="124"/>
        <end position="136"/>
    </location>
</feature>
<evidence type="ECO:0000313" key="20">
    <source>
        <dbReference type="Proteomes" id="UP000314982"/>
    </source>
</evidence>
<evidence type="ECO:0000256" key="1">
    <source>
        <dbReference type="ARBA" id="ARBA00000885"/>
    </source>
</evidence>
<evidence type="ECO:0000256" key="12">
    <source>
        <dbReference type="PROSITE-ProRule" id="PRU00104"/>
    </source>
</evidence>
<dbReference type="PANTHER" id="PTHR45670">
    <property type="entry name" value="E3 UBIQUITIN-PROTEIN LIGASE TRIP12"/>
    <property type="match status" value="1"/>
</dbReference>
<dbReference type="InterPro" id="IPR035983">
    <property type="entry name" value="Hect_E3_ubiquitin_ligase"/>
</dbReference>
<dbReference type="GO" id="GO:0000209">
    <property type="term" value="P:protein polyubiquitination"/>
    <property type="evidence" value="ECO:0007669"/>
    <property type="project" value="TreeGrafter"/>
</dbReference>
<proteinExistence type="inferred from homology"/>
<dbReference type="Gene3D" id="3.30.2410.10">
    <property type="entry name" value="Hect, E3 ligase catalytic domain"/>
    <property type="match status" value="1"/>
</dbReference>
<protein>
    <recommendedName>
        <fullName evidence="13">E3 ubiquitin-protein ligase</fullName>
        <ecNumber evidence="13">2.3.2.26</ecNumber>
    </recommendedName>
</protein>
<feature type="compositionally biased region" description="Polar residues" evidence="15">
    <location>
        <begin position="853"/>
        <end position="863"/>
    </location>
</feature>
<keyword evidence="8 12" id="KW-0833">Ubl conjugation pathway</keyword>
<comment type="pathway">
    <text evidence="3 13">Protein modification; protein ubiquitination.</text>
</comment>
<dbReference type="Ensembl" id="ENSHHUT00000050427.1">
    <property type="protein sequence ID" value="ENSHHUP00000048662.1"/>
    <property type="gene ID" value="ENSHHUG00000029431.1"/>
</dbReference>